<evidence type="ECO:0000313" key="12">
    <source>
        <dbReference type="Proteomes" id="UP000425178"/>
    </source>
</evidence>
<keyword evidence="4" id="KW-1003">Cell membrane</keyword>
<dbReference type="Proteomes" id="UP000425178">
    <property type="component" value="Chromosome"/>
</dbReference>
<dbReference type="PANTHER" id="PTHR33909:SF1">
    <property type="entry name" value="SEC TRANSLOCON ACCESSORY COMPLEX SUBUNIT YAJC"/>
    <property type="match status" value="1"/>
</dbReference>
<dbReference type="KEGG" id="ccoe:CETAM_07410"/>
<evidence type="ECO:0000256" key="7">
    <source>
        <dbReference type="ARBA" id="ARBA00022989"/>
    </source>
</evidence>
<gene>
    <name evidence="11" type="ORF">CETAM_07410</name>
</gene>
<dbReference type="AlphaFoldDB" id="A0A6B8VKY1"/>
<sequence length="140" mass="15395">MDILLLILIVAVFILPSFFMMRTQRRRQAELQNMQASIQSGDRVVTVSGIHGTIVGVRDTQLDVELAPGLVVVMDRIAVLRRAETAEAGIAGAGGYESTYDASTEEQGFQHPEHPAQPEQGHFPEHPENRPTDGGHPENR</sequence>
<dbReference type="InterPro" id="IPR003849">
    <property type="entry name" value="Preprotein_translocase_YajC"/>
</dbReference>
<feature type="region of interest" description="Disordered" evidence="10">
    <location>
        <begin position="91"/>
        <end position="140"/>
    </location>
</feature>
<evidence type="ECO:0000256" key="1">
    <source>
        <dbReference type="ARBA" id="ARBA00004162"/>
    </source>
</evidence>
<comment type="similarity">
    <text evidence="2">Belongs to the YajC family.</text>
</comment>
<comment type="subcellular location">
    <subcellularLocation>
        <location evidence="1">Cell membrane</location>
        <topology evidence="1">Single-pass membrane protein</topology>
    </subcellularLocation>
</comment>
<name>A0A6B8VKY1_9CORY</name>
<evidence type="ECO:0000256" key="2">
    <source>
        <dbReference type="ARBA" id="ARBA00006742"/>
    </source>
</evidence>
<dbReference type="EMBL" id="CP046453">
    <property type="protein sequence ID" value="QGU04743.1"/>
    <property type="molecule type" value="Genomic_DNA"/>
</dbReference>
<dbReference type="NCBIfam" id="TIGR00739">
    <property type="entry name" value="yajC"/>
    <property type="match status" value="1"/>
</dbReference>
<feature type="compositionally biased region" description="Basic and acidic residues" evidence="10">
    <location>
        <begin position="111"/>
        <end position="140"/>
    </location>
</feature>
<evidence type="ECO:0000256" key="6">
    <source>
        <dbReference type="ARBA" id="ARBA00022927"/>
    </source>
</evidence>
<keyword evidence="6" id="KW-0653">Protein transport</keyword>
<accession>A0A6B8VKY1</accession>
<reference evidence="11 12" key="1">
    <citation type="journal article" date="2021" name="Int. J. Syst. Evol. Microbiol.">
        <title>Classification of three corynebacterial strains isolated from a small paddock in North Rhine-Westphalia: proposal of &lt;i&gt;Corynebacterium kalinowskii&lt;/i&gt; sp. nov., &lt;i&gt;Corynebacterium comes&lt;/i&gt; sp. nov. and &lt;i&gt;Corynebacterium occultum&lt;/i&gt; sp. nov.</title>
        <authorList>
            <person name="Schaffert L."/>
            <person name="Ruwe M."/>
            <person name="Milse J."/>
            <person name="Hanuschka K."/>
            <person name="Ortseifen V."/>
            <person name="Droste J."/>
            <person name="Brandt D."/>
            <person name="Schl L."/>
            <person name="Kutter Y."/>
            <person name="Vinke S."/>
            <person name="Vieh P."/>
            <person name="Jacob L."/>
            <person name="L N.C."/>
            <person name="Schulte-Berndt E."/>
            <person name="Hain C."/>
            <person name="Linder M."/>
            <person name="Schmidt P."/>
            <person name="Wollenschl L."/>
            <person name="Luttermann T."/>
            <person name="Thieme E."/>
            <person name="Hassa J."/>
            <person name="Haak M."/>
            <person name="Wittchen M."/>
            <person name="Mentz A."/>
            <person name="Persicke M."/>
            <person name="Busche T."/>
            <person name="R C."/>
        </authorList>
    </citation>
    <scope>NUCLEOTIDE SEQUENCE [LARGE SCALE GENOMIC DNA]</scope>
    <source>
        <strain evidence="11 12">2019</strain>
    </source>
</reference>
<dbReference type="Pfam" id="PF02699">
    <property type="entry name" value="YajC"/>
    <property type="match status" value="1"/>
</dbReference>
<keyword evidence="3" id="KW-0813">Transport</keyword>
<evidence type="ECO:0000256" key="10">
    <source>
        <dbReference type="SAM" id="MobiDB-lite"/>
    </source>
</evidence>
<dbReference type="SMART" id="SM01323">
    <property type="entry name" value="YajC"/>
    <property type="match status" value="1"/>
</dbReference>
<keyword evidence="9" id="KW-0472">Membrane</keyword>
<evidence type="ECO:0000256" key="9">
    <source>
        <dbReference type="ARBA" id="ARBA00023136"/>
    </source>
</evidence>
<protein>
    <submittedName>
        <fullName evidence="11">Preprotein translocase subunit YajC</fullName>
    </submittedName>
</protein>
<keyword evidence="5" id="KW-0812">Transmembrane</keyword>
<proteinExistence type="inferred from homology"/>
<evidence type="ECO:0000256" key="4">
    <source>
        <dbReference type="ARBA" id="ARBA00022475"/>
    </source>
</evidence>
<dbReference type="GO" id="GO:0015031">
    <property type="term" value="P:protein transport"/>
    <property type="evidence" value="ECO:0007669"/>
    <property type="project" value="UniProtKB-KW"/>
</dbReference>
<evidence type="ECO:0000313" key="11">
    <source>
        <dbReference type="EMBL" id="QGU04743.1"/>
    </source>
</evidence>
<dbReference type="PANTHER" id="PTHR33909">
    <property type="entry name" value="SEC TRANSLOCON ACCESSORY COMPLEX SUBUNIT YAJC"/>
    <property type="match status" value="1"/>
</dbReference>
<evidence type="ECO:0000256" key="8">
    <source>
        <dbReference type="ARBA" id="ARBA00023010"/>
    </source>
</evidence>
<dbReference type="RefSeq" id="WP_156228270.1">
    <property type="nucleotide sequence ID" value="NZ_CP046453.1"/>
</dbReference>
<keyword evidence="12" id="KW-1185">Reference proteome</keyword>
<organism evidence="11 12">
    <name type="scientific">Corynebacterium comes</name>
    <dbReference type="NCBI Taxonomy" id="2675218"/>
    <lineage>
        <taxon>Bacteria</taxon>
        <taxon>Bacillati</taxon>
        <taxon>Actinomycetota</taxon>
        <taxon>Actinomycetes</taxon>
        <taxon>Mycobacteriales</taxon>
        <taxon>Corynebacteriaceae</taxon>
        <taxon>Corynebacterium</taxon>
    </lineage>
</organism>
<keyword evidence="7" id="KW-1133">Transmembrane helix</keyword>
<evidence type="ECO:0000256" key="5">
    <source>
        <dbReference type="ARBA" id="ARBA00022692"/>
    </source>
</evidence>
<keyword evidence="8" id="KW-0811">Translocation</keyword>
<dbReference type="PRINTS" id="PR01853">
    <property type="entry name" value="YAJCTRNLCASE"/>
</dbReference>
<dbReference type="GO" id="GO:0005886">
    <property type="term" value="C:plasma membrane"/>
    <property type="evidence" value="ECO:0007669"/>
    <property type="project" value="UniProtKB-SubCell"/>
</dbReference>
<evidence type="ECO:0000256" key="3">
    <source>
        <dbReference type="ARBA" id="ARBA00022448"/>
    </source>
</evidence>